<proteinExistence type="inferred from homology"/>
<dbReference type="EMBL" id="FOFB01000038">
    <property type="protein sequence ID" value="SER37476.1"/>
    <property type="molecule type" value="Genomic_DNA"/>
</dbReference>
<dbReference type="InParanoid" id="A0A1H9NNF1"/>
<accession>A0A1H9NNF1</accession>
<dbReference type="PANTHER" id="PTHR43104:SF2">
    <property type="entry name" value="L-2-HYDROXYGLUTARATE DEHYDROGENASE, MITOCHONDRIAL"/>
    <property type="match status" value="1"/>
</dbReference>
<feature type="domain" description="FAD dependent oxidoreductase" evidence="6">
    <location>
        <begin position="3"/>
        <end position="391"/>
    </location>
</feature>
<evidence type="ECO:0000256" key="1">
    <source>
        <dbReference type="ARBA" id="ARBA00001974"/>
    </source>
</evidence>
<keyword evidence="3" id="KW-0274">FAD</keyword>
<evidence type="ECO:0000313" key="7">
    <source>
        <dbReference type="EMBL" id="SER37476.1"/>
    </source>
</evidence>
<dbReference type="GO" id="GO:0005737">
    <property type="term" value="C:cytoplasm"/>
    <property type="evidence" value="ECO:0007669"/>
    <property type="project" value="TreeGrafter"/>
</dbReference>
<dbReference type="Gene3D" id="3.30.9.10">
    <property type="entry name" value="D-Amino Acid Oxidase, subunit A, domain 2"/>
    <property type="match status" value="1"/>
</dbReference>
<evidence type="ECO:0000256" key="4">
    <source>
        <dbReference type="ARBA" id="ARBA00023002"/>
    </source>
</evidence>
<gene>
    <name evidence="7" type="ORF">SAMN05444359_13832</name>
</gene>
<evidence type="ECO:0000256" key="3">
    <source>
        <dbReference type="ARBA" id="ARBA00022827"/>
    </source>
</evidence>
<keyword evidence="8" id="KW-1185">Reference proteome</keyword>
<sequence>MIDVMITGAGSVGLSTALRLQKERPDWFVVVVDKEARVAAHQTGHNSGVIHSGVYYEPGKTRAVICREGYRLLLEFCEEESVPYKLTGKFVVAVKESELPGLEKIQQRGIANGLEGLQWMSGDEMRERSPYTGGVAALWVPQAGIVDYAAVARAYRAKIERQGGEVRLNTEVLGYEWSGDHFAVQTSRGILRARHLINCAGLQSDRLAAMSGKKPEVQILPFRGEYYQLSPAAASRVQHLIYPVPDPAFPFLGVHLTPTIDGRVEAGPNAVLAFAREGYDNRTVNWRELRETIRFPGFQTLARNYWRKGAGELQRSFSKRAFHRSLLPLMPDLRLEELEPGGAGVRAMAVRPSGEMVDDFLFSGTDGLINVTNAPSPAATAGLGIGGRVAAIVLRKEKD</sequence>
<evidence type="ECO:0000256" key="2">
    <source>
        <dbReference type="ARBA" id="ARBA00022630"/>
    </source>
</evidence>
<keyword evidence="4" id="KW-0560">Oxidoreductase</keyword>
<dbReference type="Pfam" id="PF01266">
    <property type="entry name" value="DAO"/>
    <property type="match status" value="1"/>
</dbReference>
<dbReference type="GO" id="GO:0047545">
    <property type="term" value="F:(S)-2-hydroxyglutarate dehydrogenase activity"/>
    <property type="evidence" value="ECO:0007669"/>
    <property type="project" value="TreeGrafter"/>
</dbReference>
<organism evidence="7 8">
    <name type="scientific">Neolewinella agarilytica</name>
    <dbReference type="NCBI Taxonomy" id="478744"/>
    <lineage>
        <taxon>Bacteria</taxon>
        <taxon>Pseudomonadati</taxon>
        <taxon>Bacteroidota</taxon>
        <taxon>Saprospiria</taxon>
        <taxon>Saprospirales</taxon>
        <taxon>Lewinellaceae</taxon>
        <taxon>Neolewinella</taxon>
    </lineage>
</organism>
<dbReference type="OrthoDB" id="9801699at2"/>
<comment type="cofactor">
    <cofactor evidence="1">
        <name>FAD</name>
        <dbReference type="ChEBI" id="CHEBI:57692"/>
    </cofactor>
</comment>
<dbReference type="PANTHER" id="PTHR43104">
    <property type="entry name" value="L-2-HYDROXYGLUTARATE DEHYDROGENASE, MITOCHONDRIAL"/>
    <property type="match status" value="1"/>
</dbReference>
<dbReference type="NCBIfam" id="NF008726">
    <property type="entry name" value="PRK11728.1"/>
    <property type="match status" value="1"/>
</dbReference>
<evidence type="ECO:0000313" key="8">
    <source>
        <dbReference type="Proteomes" id="UP000199021"/>
    </source>
</evidence>
<dbReference type="SUPFAM" id="SSF51905">
    <property type="entry name" value="FAD/NAD(P)-binding domain"/>
    <property type="match status" value="1"/>
</dbReference>
<name>A0A1H9NNF1_9BACT</name>
<evidence type="ECO:0000259" key="6">
    <source>
        <dbReference type="Pfam" id="PF01266"/>
    </source>
</evidence>
<dbReference type="InterPro" id="IPR036188">
    <property type="entry name" value="FAD/NAD-bd_sf"/>
</dbReference>
<dbReference type="AlphaFoldDB" id="A0A1H9NNF1"/>
<dbReference type="FunCoup" id="A0A1H9NNF1">
    <property type="interactions" value="480"/>
</dbReference>
<evidence type="ECO:0000256" key="5">
    <source>
        <dbReference type="ARBA" id="ARBA00037941"/>
    </source>
</evidence>
<comment type="similarity">
    <text evidence="5">Belongs to the L2HGDH family.</text>
</comment>
<dbReference type="Proteomes" id="UP000199021">
    <property type="component" value="Unassembled WGS sequence"/>
</dbReference>
<dbReference type="STRING" id="478744.SAMN05444359_13832"/>
<dbReference type="RefSeq" id="WP_090173136.1">
    <property type="nucleotide sequence ID" value="NZ_FOFB01000038.1"/>
</dbReference>
<keyword evidence="2" id="KW-0285">Flavoprotein</keyword>
<dbReference type="InterPro" id="IPR006076">
    <property type="entry name" value="FAD-dep_OxRdtase"/>
</dbReference>
<protein>
    <submittedName>
        <fullName evidence="7">L-2-hydroxyglutarate oxidase</fullName>
    </submittedName>
</protein>
<dbReference type="Gene3D" id="3.50.50.60">
    <property type="entry name" value="FAD/NAD(P)-binding domain"/>
    <property type="match status" value="1"/>
</dbReference>
<reference evidence="8" key="1">
    <citation type="submission" date="2016-10" db="EMBL/GenBank/DDBJ databases">
        <authorList>
            <person name="Varghese N."/>
            <person name="Submissions S."/>
        </authorList>
    </citation>
    <scope>NUCLEOTIDE SEQUENCE [LARGE SCALE GENOMIC DNA]</scope>
    <source>
        <strain evidence="8">DSM 24740</strain>
    </source>
</reference>